<sequence length="400" mass="43623">MEEHSNLERSDGEQSNSRDKRRASACDEGRSSEQGSTPAITRRRALQTGALAGAGAVLGGIGLGTGSVAAAPTGSRPDDIIHLDYDDYDDVSDLYWLSNGDVDNINFVSDPVHSGESAIQIEVNGDTHWGANAHYEFEDGLFELNTRMRFALNTNWSMEGRDPSNCRLWNCALSLGEAAAGGTVPDGTNGWSNRLYVTSRGTDPDGPFHLLSDTYHIDAAQDHNYIMDDDEHALAQPDIEPGVWYDFESYVCVNSVTNGEPNSDGVVRYWLDGDLIFERENFSFTSDLGDNIIDTTGPVNHYGGLYEAPKDLFSYYDDHSMALNGTFEFEPCGSGNCTTIPEEESDTDSDDDSSSDSGSDDETDSDTSGDVSEDYLEELEETLADAGVEFPQGFGELFSR</sequence>
<keyword evidence="3" id="KW-1185">Reference proteome</keyword>
<dbReference type="EMBL" id="CP007055">
    <property type="protein sequence ID" value="AHF99802.1"/>
    <property type="molecule type" value="Genomic_DNA"/>
</dbReference>
<dbReference type="eggNOG" id="arCOG10745">
    <property type="taxonomic scope" value="Archaea"/>
</dbReference>
<reference evidence="2 3" key="1">
    <citation type="submission" date="2014-01" db="EMBL/GenBank/DDBJ databases">
        <authorList>
            <consortium name="DOE Joint Genome Institute"/>
            <person name="Anderson I."/>
            <person name="Huntemann M."/>
            <person name="Han J."/>
            <person name="Chen A."/>
            <person name="Kyrpides N."/>
            <person name="Mavromatis K."/>
            <person name="Markowitz V."/>
            <person name="Palaniappan K."/>
            <person name="Ivanova N."/>
            <person name="Schaumberg A."/>
            <person name="Pati A."/>
            <person name="Liolios K."/>
            <person name="Nordberg H.P."/>
            <person name="Cantor M.N."/>
            <person name="Hua S.X."/>
            <person name="Woyke T."/>
        </authorList>
    </citation>
    <scope>NUCLEOTIDE SEQUENCE [LARGE SCALE GENOMIC DNA]</scope>
    <source>
        <strain evidence="2 3">XH-48</strain>
    </source>
</reference>
<feature type="region of interest" description="Disordered" evidence="1">
    <location>
        <begin position="332"/>
        <end position="376"/>
    </location>
</feature>
<dbReference type="AlphaFoldDB" id="W0JS66"/>
<name>W0JS66_9EURY</name>
<feature type="compositionally biased region" description="Acidic residues" evidence="1">
    <location>
        <begin position="341"/>
        <end position="376"/>
    </location>
</feature>
<evidence type="ECO:0000256" key="1">
    <source>
        <dbReference type="SAM" id="MobiDB-lite"/>
    </source>
</evidence>
<evidence type="ECO:0000313" key="2">
    <source>
        <dbReference type="EMBL" id="AHF99802.1"/>
    </source>
</evidence>
<dbReference type="RefSeq" id="WP_339325741.1">
    <property type="nucleotide sequence ID" value="NZ_CP007055.1"/>
</dbReference>
<protein>
    <submittedName>
        <fullName evidence="2">Uncharacterized protein</fullName>
    </submittedName>
</protein>
<feature type="region of interest" description="Disordered" evidence="1">
    <location>
        <begin position="1"/>
        <end position="41"/>
    </location>
</feature>
<organism evidence="2 3">
    <name type="scientific">Halostagnicola larsenii XH-48</name>
    <dbReference type="NCBI Taxonomy" id="797299"/>
    <lineage>
        <taxon>Archaea</taxon>
        <taxon>Methanobacteriati</taxon>
        <taxon>Methanobacteriota</taxon>
        <taxon>Stenosarchaea group</taxon>
        <taxon>Halobacteria</taxon>
        <taxon>Halobacteriales</taxon>
        <taxon>Natrialbaceae</taxon>
        <taxon>Halostagnicola</taxon>
    </lineage>
</organism>
<dbReference type="PROSITE" id="PS51318">
    <property type="entry name" value="TAT"/>
    <property type="match status" value="1"/>
</dbReference>
<proteinExistence type="predicted"/>
<dbReference type="Proteomes" id="UP000019024">
    <property type="component" value="Chromosome"/>
</dbReference>
<evidence type="ECO:0000313" key="3">
    <source>
        <dbReference type="Proteomes" id="UP000019024"/>
    </source>
</evidence>
<dbReference type="Gene3D" id="2.60.120.200">
    <property type="match status" value="1"/>
</dbReference>
<dbReference type="KEGG" id="hlr:HALLA_14410"/>
<dbReference type="GeneID" id="25145620"/>
<dbReference type="HOGENOM" id="CLU_057639_0_0_2"/>
<feature type="compositionally biased region" description="Basic and acidic residues" evidence="1">
    <location>
        <begin position="1"/>
        <end position="31"/>
    </location>
</feature>
<accession>W0JS66</accession>
<gene>
    <name evidence="2" type="ORF">HALLA_14410</name>
</gene>
<dbReference type="InterPro" id="IPR006311">
    <property type="entry name" value="TAT_signal"/>
</dbReference>